<protein>
    <recommendedName>
        <fullName evidence="9 10">Polyprenol-phosphate-mannose--protein mannosyltransferase</fullName>
        <ecNumber evidence="10">2.4.1.-</ecNumber>
    </recommendedName>
</protein>
<evidence type="ECO:0000256" key="4">
    <source>
        <dbReference type="ARBA" id="ARBA00022676"/>
    </source>
</evidence>
<name>A0ABX8SMZ7_9ACTN</name>
<comment type="similarity">
    <text evidence="3 10">Belongs to the glycosyltransferase 39 family.</text>
</comment>
<evidence type="ECO:0000256" key="2">
    <source>
        <dbReference type="ARBA" id="ARBA00004922"/>
    </source>
</evidence>
<evidence type="ECO:0000256" key="1">
    <source>
        <dbReference type="ARBA" id="ARBA00004127"/>
    </source>
</evidence>
<accession>A0ABX8SMZ7</accession>
<feature type="transmembrane region" description="Helical" evidence="10">
    <location>
        <begin position="144"/>
        <end position="165"/>
    </location>
</feature>
<comment type="subcellular location">
    <subcellularLocation>
        <location evidence="10">Cell membrane</location>
    </subcellularLocation>
    <subcellularLocation>
        <location evidence="1">Endomembrane system</location>
        <topology evidence="1">Multi-pass membrane protein</topology>
    </subcellularLocation>
</comment>
<keyword evidence="4 10" id="KW-0328">Glycosyltransferase</keyword>
<evidence type="ECO:0000259" key="11">
    <source>
        <dbReference type="Pfam" id="PF02366"/>
    </source>
</evidence>
<evidence type="ECO:0000256" key="3">
    <source>
        <dbReference type="ARBA" id="ARBA00007222"/>
    </source>
</evidence>
<evidence type="ECO:0000256" key="10">
    <source>
        <dbReference type="RuleBase" id="RU367007"/>
    </source>
</evidence>
<comment type="function">
    <text evidence="10">Protein O-mannosyltransferase that catalyzes the transfer of a single mannose residue from a polyprenol phospho-mannosyl lipidic donor to the hydroxyl group of selected serine and threonine residues in acceptor proteins.</text>
</comment>
<keyword evidence="10" id="KW-1003">Cell membrane</keyword>
<evidence type="ECO:0000313" key="14">
    <source>
        <dbReference type="Proteomes" id="UP000824504"/>
    </source>
</evidence>
<organism evidence="13 14">
    <name type="scientific">Tessaracoccus palaemonis</name>
    <dbReference type="NCBI Taxonomy" id="2829499"/>
    <lineage>
        <taxon>Bacteria</taxon>
        <taxon>Bacillati</taxon>
        <taxon>Actinomycetota</taxon>
        <taxon>Actinomycetes</taxon>
        <taxon>Propionibacteriales</taxon>
        <taxon>Propionibacteriaceae</taxon>
        <taxon>Tessaracoccus</taxon>
    </lineage>
</organism>
<sequence>MLGDVLTTLQALRDGRLSDRAIGWAVTIGITALAFFTRIWNVDFPNKLLFDETYYAKDAWAILQSGYERNWTENANDLIVQGDLSGMQDTPSFVVHPPLGKLLIGVGEHFFGMNSFGWRISAVVFGSLLVFFTIRLARRLSRSTLIGAIAGLLLTFDGLAFVMSRLALLDIFQATFAVAAVAALVADRDWFRHRLADHLERSGQPDLDGKFGPLLLWRPWRVVAGLMFGASCAVKWNSIYLIAAFGILVVFWDIGARRLAGAGRKQWLSIVIDAPAAFVQLVVVAIPVYLASWLGWLTTSGGYARSWGAENPDDPLVQRFGEALGSLFHYHQLAYNFHTGAGMMVDATHPYEANPAGWLLMLRPIGIEAVNGIEPGEDGCTAVGTTCLRIISGMGTPLLWWSALIAIIFAIGWWVAGRDWRFGVPLVAIAAAWLPWFQYAGRPLFFFYAIMIIPFSCTILAMALGKLLGPRDHNPKRWLKAMVVGIIIAVILWNFAFIYPILTADLLTRPEWLMRMWLGNAWI</sequence>
<dbReference type="PANTHER" id="PTHR10050">
    <property type="entry name" value="DOLICHYL-PHOSPHATE-MANNOSE--PROTEIN MANNOSYLTRANSFERASE"/>
    <property type="match status" value="1"/>
</dbReference>
<keyword evidence="6 10" id="KW-0812">Transmembrane</keyword>
<dbReference type="EMBL" id="CP079216">
    <property type="protein sequence ID" value="QXT63433.1"/>
    <property type="molecule type" value="Genomic_DNA"/>
</dbReference>
<evidence type="ECO:0000256" key="9">
    <source>
        <dbReference type="ARBA" id="ARBA00093617"/>
    </source>
</evidence>
<feature type="transmembrane region" description="Helical" evidence="10">
    <location>
        <begin position="422"/>
        <end position="439"/>
    </location>
</feature>
<dbReference type="Pfam" id="PF16192">
    <property type="entry name" value="PMT_4TMC"/>
    <property type="match status" value="1"/>
</dbReference>
<feature type="domain" description="ArnT-like N-terminal" evidence="11">
    <location>
        <begin position="30"/>
        <end position="291"/>
    </location>
</feature>
<dbReference type="Pfam" id="PF02366">
    <property type="entry name" value="PMT"/>
    <property type="match status" value="1"/>
</dbReference>
<dbReference type="InterPro" id="IPR027005">
    <property type="entry name" value="PMT-like"/>
</dbReference>
<feature type="transmembrane region" description="Helical" evidence="10">
    <location>
        <begin position="21"/>
        <end position="40"/>
    </location>
</feature>
<feature type="transmembrane region" description="Helical" evidence="10">
    <location>
        <begin position="398"/>
        <end position="415"/>
    </location>
</feature>
<feature type="transmembrane region" description="Helical" evidence="10">
    <location>
        <begin position="236"/>
        <end position="255"/>
    </location>
</feature>
<feature type="transmembrane region" description="Helical" evidence="10">
    <location>
        <begin position="481"/>
        <end position="502"/>
    </location>
</feature>
<comment type="pathway">
    <text evidence="2 10">Protein modification; protein glycosylation.</text>
</comment>
<dbReference type="PANTHER" id="PTHR10050:SF46">
    <property type="entry name" value="PROTEIN O-MANNOSYL-TRANSFERASE 2"/>
    <property type="match status" value="1"/>
</dbReference>
<dbReference type="InterPro" id="IPR032421">
    <property type="entry name" value="PMT_4TMC"/>
</dbReference>
<feature type="transmembrane region" description="Helical" evidence="10">
    <location>
        <begin position="267"/>
        <end position="290"/>
    </location>
</feature>
<reference evidence="13 14" key="1">
    <citation type="submission" date="2021-07" db="EMBL/GenBank/DDBJ databases">
        <title>complete genome sequencing of Tessaracoccus sp.J1M15.</title>
        <authorList>
            <person name="Bae J.-W."/>
            <person name="Kim D.-y."/>
        </authorList>
    </citation>
    <scope>NUCLEOTIDE SEQUENCE [LARGE SCALE GENOMIC DNA]</scope>
    <source>
        <strain evidence="13 14">J1M15</strain>
    </source>
</reference>
<dbReference type="EC" id="2.4.1.-" evidence="10"/>
<evidence type="ECO:0000313" key="13">
    <source>
        <dbReference type="EMBL" id="QXT63433.1"/>
    </source>
</evidence>
<evidence type="ECO:0000256" key="8">
    <source>
        <dbReference type="ARBA" id="ARBA00023136"/>
    </source>
</evidence>
<keyword evidence="8 10" id="KW-0472">Membrane</keyword>
<proteinExistence type="inferred from homology"/>
<dbReference type="InterPro" id="IPR003342">
    <property type="entry name" value="ArnT-like_N"/>
</dbReference>
<feature type="transmembrane region" description="Helical" evidence="10">
    <location>
        <begin position="171"/>
        <end position="191"/>
    </location>
</feature>
<feature type="domain" description="Protein O-mannosyl-transferase C-terminal four TM" evidence="12">
    <location>
        <begin position="328"/>
        <end position="519"/>
    </location>
</feature>
<evidence type="ECO:0000256" key="6">
    <source>
        <dbReference type="ARBA" id="ARBA00022692"/>
    </source>
</evidence>
<evidence type="ECO:0000256" key="7">
    <source>
        <dbReference type="ARBA" id="ARBA00022989"/>
    </source>
</evidence>
<feature type="transmembrane region" description="Helical" evidence="10">
    <location>
        <begin position="116"/>
        <end position="137"/>
    </location>
</feature>
<gene>
    <name evidence="13" type="ORF">KDB89_02825</name>
</gene>
<evidence type="ECO:0000259" key="12">
    <source>
        <dbReference type="Pfam" id="PF16192"/>
    </source>
</evidence>
<keyword evidence="7 10" id="KW-1133">Transmembrane helix</keyword>
<dbReference type="Proteomes" id="UP000824504">
    <property type="component" value="Chromosome"/>
</dbReference>
<feature type="transmembrane region" description="Helical" evidence="10">
    <location>
        <begin position="445"/>
        <end position="469"/>
    </location>
</feature>
<evidence type="ECO:0000256" key="5">
    <source>
        <dbReference type="ARBA" id="ARBA00022679"/>
    </source>
</evidence>
<keyword evidence="14" id="KW-1185">Reference proteome</keyword>
<keyword evidence="5 10" id="KW-0808">Transferase</keyword>